<protein>
    <submittedName>
        <fullName evidence="1">Uncharacterized protein</fullName>
    </submittedName>
</protein>
<evidence type="ECO:0000313" key="2">
    <source>
        <dbReference type="Proteomes" id="UP001150581"/>
    </source>
</evidence>
<proteinExistence type="predicted"/>
<organism evidence="1 2">
    <name type="scientific">Kickxella alabastrina</name>
    <dbReference type="NCBI Taxonomy" id="61397"/>
    <lineage>
        <taxon>Eukaryota</taxon>
        <taxon>Fungi</taxon>
        <taxon>Fungi incertae sedis</taxon>
        <taxon>Zoopagomycota</taxon>
        <taxon>Kickxellomycotina</taxon>
        <taxon>Kickxellomycetes</taxon>
        <taxon>Kickxellales</taxon>
        <taxon>Kickxellaceae</taxon>
        <taxon>Kickxella</taxon>
    </lineage>
</organism>
<keyword evidence="2" id="KW-1185">Reference proteome</keyword>
<accession>A0ACC1IBS3</accession>
<gene>
    <name evidence="1" type="ORF">LPJ66_006625</name>
</gene>
<comment type="caution">
    <text evidence="1">The sequence shown here is derived from an EMBL/GenBank/DDBJ whole genome shotgun (WGS) entry which is preliminary data.</text>
</comment>
<evidence type="ECO:0000313" key="1">
    <source>
        <dbReference type="EMBL" id="KAJ1891965.1"/>
    </source>
</evidence>
<dbReference type="EMBL" id="JANBPG010001071">
    <property type="protein sequence ID" value="KAJ1891965.1"/>
    <property type="molecule type" value="Genomic_DNA"/>
</dbReference>
<name>A0ACC1IBS3_9FUNG</name>
<sequence>MDQSLFGSQNENNESEIVDWARLDQWLKSLYAPSLPPLLANRTVEMQHHLSQLFHIDACIRNAHSIVHRLQSEATNEYQALAKQASDILSHAGLPSTTSALPHPTASALAELSKTASNLGLSDMQPESFERAIAAATIDGFKRQTLVHNLVEQRETVHRKTKESRERQRLLRKLLEHRKIAAPVEQQKAREWMRNSQVIAAKTREYERRLEELAGMSEERGRVREYAEVKALDGEVGKLGAAVKGRQLALDGYKALPPDISLAYLKLEEAKMALGRLRVECENAVAAAFGSR</sequence>
<reference evidence="1" key="1">
    <citation type="submission" date="2022-07" db="EMBL/GenBank/DDBJ databases">
        <title>Phylogenomic reconstructions and comparative analyses of Kickxellomycotina fungi.</title>
        <authorList>
            <person name="Reynolds N.K."/>
            <person name="Stajich J.E."/>
            <person name="Barry K."/>
            <person name="Grigoriev I.V."/>
            <person name="Crous P."/>
            <person name="Smith M.E."/>
        </authorList>
    </citation>
    <scope>NUCLEOTIDE SEQUENCE</scope>
    <source>
        <strain evidence="1">Benny 63K</strain>
    </source>
</reference>
<dbReference type="Proteomes" id="UP001150581">
    <property type="component" value="Unassembled WGS sequence"/>
</dbReference>